<keyword evidence="3" id="KW-0804">Transcription</keyword>
<dbReference type="Gene3D" id="1.10.10.10">
    <property type="entry name" value="Winged helix-like DNA-binding domain superfamily/Winged helix DNA-binding domain"/>
    <property type="match status" value="1"/>
</dbReference>
<organism evidence="5 6">
    <name type="scientific">Anaerostipes butyraticus</name>
    <dbReference type="NCBI Taxonomy" id="645466"/>
    <lineage>
        <taxon>Bacteria</taxon>
        <taxon>Bacillati</taxon>
        <taxon>Bacillota</taxon>
        <taxon>Clostridia</taxon>
        <taxon>Lachnospirales</taxon>
        <taxon>Lachnospiraceae</taxon>
        <taxon>Anaerostipes</taxon>
    </lineage>
</organism>
<dbReference type="Pfam" id="PF00392">
    <property type="entry name" value="GntR"/>
    <property type="match status" value="1"/>
</dbReference>
<dbReference type="SUPFAM" id="SSF46785">
    <property type="entry name" value="Winged helix' DNA-binding domain"/>
    <property type="match status" value="1"/>
</dbReference>
<reference evidence="5" key="1">
    <citation type="submission" date="2020-06" db="EMBL/GenBank/DDBJ databases">
        <title>Characterization of fructooligosaccharide metabolism and fructooligosaccharide-degrading enzymes in human commensal butyrate producers.</title>
        <authorList>
            <person name="Tanno H."/>
            <person name="Fujii T."/>
            <person name="Hirano K."/>
            <person name="Maeno S."/>
            <person name="Tonozuka T."/>
            <person name="Sakamoto M."/>
            <person name="Ohkuma M."/>
            <person name="Tochio T."/>
            <person name="Endo A."/>
        </authorList>
    </citation>
    <scope>NUCLEOTIDE SEQUENCE</scope>
    <source>
        <strain evidence="5">JCM 17466</strain>
    </source>
</reference>
<dbReference type="GO" id="GO:0003700">
    <property type="term" value="F:DNA-binding transcription factor activity"/>
    <property type="evidence" value="ECO:0007669"/>
    <property type="project" value="InterPro"/>
</dbReference>
<evidence type="ECO:0000313" key="5">
    <source>
        <dbReference type="EMBL" id="GFO85292.1"/>
    </source>
</evidence>
<evidence type="ECO:0000256" key="3">
    <source>
        <dbReference type="ARBA" id="ARBA00023163"/>
    </source>
</evidence>
<dbReference type="SMART" id="SM00345">
    <property type="entry name" value="HTH_GNTR"/>
    <property type="match status" value="1"/>
</dbReference>
<feature type="domain" description="HTH gntR-type" evidence="4">
    <location>
        <begin position="9"/>
        <end position="77"/>
    </location>
</feature>
<proteinExistence type="predicted"/>
<dbReference type="EMBL" id="BLYI01000033">
    <property type="protein sequence ID" value="GFO85292.1"/>
    <property type="molecule type" value="Genomic_DNA"/>
</dbReference>
<dbReference type="RefSeq" id="WP_201310999.1">
    <property type="nucleotide sequence ID" value="NZ_BLYI01000033.1"/>
</dbReference>
<keyword evidence="2" id="KW-0238">DNA-binding</keyword>
<evidence type="ECO:0000259" key="4">
    <source>
        <dbReference type="PROSITE" id="PS50949"/>
    </source>
</evidence>
<dbReference type="PANTHER" id="PTHR38445:SF6">
    <property type="entry name" value="GNTR-FAMILY TRANSCRIPTIONAL REGULATOR"/>
    <property type="match status" value="1"/>
</dbReference>
<sequence length="122" mass="13629">MGWNIDGERPVWIQLKEHLAKQIVSGQYQCGERMPSVRDLASEAGVNPNTMQRALAALDQEGLTATSRTSGRKVTENSEKIETCRSEFAHRIMERYLKEMAELGYTKSQAAGLIEKGDRTDG</sequence>
<keyword evidence="1" id="KW-0805">Transcription regulation</keyword>
<evidence type="ECO:0000256" key="1">
    <source>
        <dbReference type="ARBA" id="ARBA00023015"/>
    </source>
</evidence>
<dbReference type="InterPro" id="IPR000524">
    <property type="entry name" value="Tscrpt_reg_HTH_GntR"/>
</dbReference>
<gene>
    <name evidence="5" type="ORF">ANBU17_16390</name>
</gene>
<dbReference type="Proteomes" id="UP000613208">
    <property type="component" value="Unassembled WGS sequence"/>
</dbReference>
<protein>
    <submittedName>
        <fullName evidence="5">GntR family transcriptional regulator</fullName>
    </submittedName>
</protein>
<comment type="caution">
    <text evidence="5">The sequence shown here is derived from an EMBL/GenBank/DDBJ whole genome shotgun (WGS) entry which is preliminary data.</text>
</comment>
<dbReference type="PROSITE" id="PS50949">
    <property type="entry name" value="HTH_GNTR"/>
    <property type="match status" value="1"/>
</dbReference>
<dbReference type="AlphaFoldDB" id="A0A916Q6T3"/>
<dbReference type="CDD" id="cd07377">
    <property type="entry name" value="WHTH_GntR"/>
    <property type="match status" value="1"/>
</dbReference>
<evidence type="ECO:0000256" key="2">
    <source>
        <dbReference type="ARBA" id="ARBA00023125"/>
    </source>
</evidence>
<dbReference type="InterPro" id="IPR036388">
    <property type="entry name" value="WH-like_DNA-bd_sf"/>
</dbReference>
<evidence type="ECO:0000313" key="6">
    <source>
        <dbReference type="Proteomes" id="UP000613208"/>
    </source>
</evidence>
<name>A0A916Q6T3_9FIRM</name>
<keyword evidence="6" id="KW-1185">Reference proteome</keyword>
<dbReference type="InterPro" id="IPR036390">
    <property type="entry name" value="WH_DNA-bd_sf"/>
</dbReference>
<dbReference type="GO" id="GO:0003677">
    <property type="term" value="F:DNA binding"/>
    <property type="evidence" value="ECO:0007669"/>
    <property type="project" value="UniProtKB-KW"/>
</dbReference>
<accession>A0A916Q6T3</accession>
<dbReference type="PANTHER" id="PTHR38445">
    <property type="entry name" value="HTH-TYPE TRANSCRIPTIONAL REPRESSOR YTRA"/>
    <property type="match status" value="1"/>
</dbReference>